<feature type="compositionally biased region" description="Basic and acidic residues" evidence="1">
    <location>
        <begin position="45"/>
        <end position="60"/>
    </location>
</feature>
<dbReference type="AlphaFoldDB" id="K2A291"/>
<evidence type="ECO:0000256" key="1">
    <source>
        <dbReference type="SAM" id="MobiDB-lite"/>
    </source>
</evidence>
<dbReference type="InterPro" id="IPR018691">
    <property type="entry name" value="DUF2188"/>
</dbReference>
<organism evidence="2">
    <name type="scientific">uncultured bacterium</name>
    <name type="common">gcode 4</name>
    <dbReference type="NCBI Taxonomy" id="1234023"/>
    <lineage>
        <taxon>Bacteria</taxon>
        <taxon>environmental samples</taxon>
    </lineage>
</organism>
<evidence type="ECO:0008006" key="3">
    <source>
        <dbReference type="Google" id="ProtNLM"/>
    </source>
</evidence>
<protein>
    <recommendedName>
        <fullName evidence="3">DUF2188 domain-containing protein</fullName>
    </recommendedName>
</protein>
<proteinExistence type="predicted"/>
<comment type="caution">
    <text evidence="2">The sequence shown here is derived from an EMBL/GenBank/DDBJ whole genome shotgun (WGS) entry which is preliminary data.</text>
</comment>
<evidence type="ECO:0000313" key="2">
    <source>
        <dbReference type="EMBL" id="EKD44084.1"/>
    </source>
</evidence>
<gene>
    <name evidence="2" type="ORF">ACD_71C00241G0001</name>
</gene>
<feature type="region of interest" description="Disordered" evidence="1">
    <location>
        <begin position="1"/>
        <end position="20"/>
    </location>
</feature>
<sequence length="75" mass="8753">MSKKQVWVSPNPDGGWRIHKPWDKRDIVHTDKKDDAIQRAREIAKNQEKELKIQNKDGKISESNSYGRDPFPPRG</sequence>
<feature type="region of interest" description="Disordered" evidence="1">
    <location>
        <begin position="45"/>
        <end position="75"/>
    </location>
</feature>
<reference evidence="2" key="1">
    <citation type="journal article" date="2012" name="Science">
        <title>Fermentation, hydrogen, and sulfur metabolism in multiple uncultivated bacterial phyla.</title>
        <authorList>
            <person name="Wrighton K.C."/>
            <person name="Thomas B.C."/>
            <person name="Sharon I."/>
            <person name="Miller C.S."/>
            <person name="Castelle C.J."/>
            <person name="VerBerkmoes N.C."/>
            <person name="Wilkins M.J."/>
            <person name="Hettich R.L."/>
            <person name="Lipton M.S."/>
            <person name="Williams K.H."/>
            <person name="Long P.E."/>
            <person name="Banfield J.F."/>
        </authorList>
    </citation>
    <scope>NUCLEOTIDE SEQUENCE [LARGE SCALE GENOMIC DNA]</scope>
</reference>
<accession>K2A291</accession>
<name>K2A291_9BACT</name>
<dbReference type="Pfam" id="PF09954">
    <property type="entry name" value="DUF2188"/>
    <property type="match status" value="1"/>
</dbReference>
<dbReference type="EMBL" id="AMFJ01028972">
    <property type="protein sequence ID" value="EKD44084.1"/>
    <property type="molecule type" value="Genomic_DNA"/>
</dbReference>